<organism evidence="2 3">
    <name type="scientific">Besnoitia besnoiti</name>
    <name type="common">Apicomplexan protozoan</name>
    <dbReference type="NCBI Taxonomy" id="94643"/>
    <lineage>
        <taxon>Eukaryota</taxon>
        <taxon>Sar</taxon>
        <taxon>Alveolata</taxon>
        <taxon>Apicomplexa</taxon>
        <taxon>Conoidasida</taxon>
        <taxon>Coccidia</taxon>
        <taxon>Eucoccidiorida</taxon>
        <taxon>Eimeriorina</taxon>
        <taxon>Sarcocystidae</taxon>
        <taxon>Besnoitia</taxon>
    </lineage>
</organism>
<feature type="compositionally biased region" description="Basic and acidic residues" evidence="1">
    <location>
        <begin position="153"/>
        <end position="169"/>
    </location>
</feature>
<feature type="region of interest" description="Disordered" evidence="1">
    <location>
        <begin position="188"/>
        <end position="259"/>
    </location>
</feature>
<dbReference type="GeneID" id="40307922"/>
<dbReference type="KEGG" id="bbes:BESB_028700"/>
<dbReference type="STRING" id="94643.A0A2A9M0D3"/>
<name>A0A2A9M0D3_BESBE</name>
<feature type="compositionally biased region" description="Acidic residues" evidence="1">
    <location>
        <begin position="236"/>
        <end position="247"/>
    </location>
</feature>
<feature type="compositionally biased region" description="Basic and acidic residues" evidence="1">
    <location>
        <begin position="74"/>
        <end position="88"/>
    </location>
</feature>
<reference evidence="2 3" key="1">
    <citation type="submission" date="2017-09" db="EMBL/GenBank/DDBJ databases">
        <title>Genome sequencing of Besnoitia besnoiti strain Bb-Ger1.</title>
        <authorList>
            <person name="Schares G."/>
            <person name="Venepally P."/>
            <person name="Lorenzi H.A."/>
        </authorList>
    </citation>
    <scope>NUCLEOTIDE SEQUENCE [LARGE SCALE GENOMIC DNA]</scope>
    <source>
        <strain evidence="2 3">Bb-Ger1</strain>
    </source>
</reference>
<sequence>MEQDEVQYYYDSSADKWWYFDTERQSWLPWQDEQEGEAHETAAPAAAHDESRAPAEEAHGAHAGKEPSGVAGSVKHDEEAIEQTREADAPSYSAAGGGQMRARPHGVTFSSVEDEGSEAARSDEKGRDYYQQQESDGGLPDVSALPAGEDMDSGQRLRDYVAKADASDRVRDMLARLTSTTSLEEAITNIAKSGSGPLQGSGGSGELAFTSQGSEDDNVKRGAAGEGGEGGHVSDGGDDDSEDDEDIPEVKHDSFVRRSTRMLTFKDKGGLAGCLKEAAKQRKSLIEEAGGFVPGTEEHRQEEWKRRARQLASQTHARAQRRWLDAARMASGSAPKEENEKITSFSALLERIRKKPEDDGGRASALAQLASSPHVLTVRPPPPGALGSVDTSLLASNLLMKPELDLREQRRRSSGFAGGQQGYVRFADATFRDPNYQLQMQELLSQQAKRKDAENDDGGSGSPHASSEDSRE</sequence>
<feature type="region of interest" description="Disordered" evidence="1">
    <location>
        <begin position="29"/>
        <end position="169"/>
    </location>
</feature>
<keyword evidence="3" id="KW-1185">Reference proteome</keyword>
<feature type="compositionally biased region" description="Gly residues" evidence="1">
    <location>
        <begin position="224"/>
        <end position="234"/>
    </location>
</feature>
<evidence type="ECO:0000313" key="2">
    <source>
        <dbReference type="EMBL" id="PFH31435.1"/>
    </source>
</evidence>
<comment type="caution">
    <text evidence="2">The sequence shown here is derived from an EMBL/GenBank/DDBJ whole genome shotgun (WGS) entry which is preliminary data.</text>
</comment>
<protein>
    <submittedName>
        <fullName evidence="2">Uncharacterized protein</fullName>
    </submittedName>
</protein>
<evidence type="ECO:0000256" key="1">
    <source>
        <dbReference type="SAM" id="MobiDB-lite"/>
    </source>
</evidence>
<proteinExistence type="predicted"/>
<dbReference type="AlphaFoldDB" id="A0A2A9M0D3"/>
<accession>A0A2A9M0D3</accession>
<dbReference type="VEuPathDB" id="ToxoDB:BESB_028700"/>
<feature type="compositionally biased region" description="Basic and acidic residues" evidence="1">
    <location>
        <begin position="118"/>
        <end position="128"/>
    </location>
</feature>
<dbReference type="Proteomes" id="UP000224006">
    <property type="component" value="Unassembled WGS sequence"/>
</dbReference>
<dbReference type="EMBL" id="NWUJ01000015">
    <property type="protein sequence ID" value="PFH31435.1"/>
    <property type="molecule type" value="Genomic_DNA"/>
</dbReference>
<evidence type="ECO:0000313" key="3">
    <source>
        <dbReference type="Proteomes" id="UP000224006"/>
    </source>
</evidence>
<feature type="compositionally biased region" description="Basic and acidic residues" evidence="1">
    <location>
        <begin position="47"/>
        <end position="65"/>
    </location>
</feature>
<gene>
    <name evidence="2" type="ORF">BESB_028700</name>
</gene>
<dbReference type="OrthoDB" id="330945at2759"/>
<feature type="region of interest" description="Disordered" evidence="1">
    <location>
        <begin position="443"/>
        <end position="472"/>
    </location>
</feature>
<dbReference type="RefSeq" id="XP_029215444.1">
    <property type="nucleotide sequence ID" value="XM_029361544.1"/>
</dbReference>